<evidence type="ECO:0000313" key="2">
    <source>
        <dbReference type="Proteomes" id="UP000466694"/>
    </source>
</evidence>
<dbReference type="Proteomes" id="UP000466694">
    <property type="component" value="Unassembled WGS sequence"/>
</dbReference>
<gene>
    <name evidence="1" type="ORF">GHK48_25440</name>
</gene>
<name>A0A844AEY8_RHIFR</name>
<dbReference type="EMBL" id="WISZ01000182">
    <property type="protein sequence ID" value="MQX11523.1"/>
    <property type="molecule type" value="Genomic_DNA"/>
</dbReference>
<reference evidence="1 2" key="1">
    <citation type="journal article" date="2013" name="Genome Biol.">
        <title>Comparative genomics of the core and accessory genomes of 48 Sinorhizobium strains comprising five genospecies.</title>
        <authorList>
            <person name="Sugawara M."/>
            <person name="Epstein B."/>
            <person name="Badgley B.D."/>
            <person name="Unno T."/>
            <person name="Xu L."/>
            <person name="Reese J."/>
            <person name="Gyaneshwar P."/>
            <person name="Denny R."/>
            <person name="Mudge J."/>
            <person name="Bharti A.K."/>
            <person name="Farmer A.D."/>
            <person name="May G.D."/>
            <person name="Woodward J.E."/>
            <person name="Medigue C."/>
            <person name="Vallenet D."/>
            <person name="Lajus A."/>
            <person name="Rouy Z."/>
            <person name="Martinez-Vaz B."/>
            <person name="Tiffin P."/>
            <person name="Young N.D."/>
            <person name="Sadowsky M.J."/>
        </authorList>
    </citation>
    <scope>NUCLEOTIDE SEQUENCE [LARGE SCALE GENOMIC DNA]</scope>
    <source>
        <strain evidence="1 2">USDA205</strain>
    </source>
</reference>
<sequence length="45" mass="5170">MWERPRMSARCTAWESVKPLTLRQQIAAAEAHRPRGAALRPICRP</sequence>
<evidence type="ECO:0000313" key="1">
    <source>
        <dbReference type="EMBL" id="MQX11523.1"/>
    </source>
</evidence>
<dbReference type="AlphaFoldDB" id="A0A844AEY8"/>
<proteinExistence type="predicted"/>
<organism evidence="1 2">
    <name type="scientific">Rhizobium fredii</name>
    <name type="common">Sinorhizobium fredii</name>
    <dbReference type="NCBI Taxonomy" id="380"/>
    <lineage>
        <taxon>Bacteria</taxon>
        <taxon>Pseudomonadati</taxon>
        <taxon>Pseudomonadota</taxon>
        <taxon>Alphaproteobacteria</taxon>
        <taxon>Hyphomicrobiales</taxon>
        <taxon>Rhizobiaceae</taxon>
        <taxon>Sinorhizobium/Ensifer group</taxon>
        <taxon>Sinorhizobium</taxon>
    </lineage>
</organism>
<comment type="caution">
    <text evidence="1">The sequence shown here is derived from an EMBL/GenBank/DDBJ whole genome shotgun (WGS) entry which is preliminary data.</text>
</comment>
<protein>
    <submittedName>
        <fullName evidence="1">Uncharacterized protein</fullName>
    </submittedName>
</protein>
<accession>A0A844AEY8</accession>